<keyword evidence="5" id="KW-1015">Disulfide bond</keyword>
<dbReference type="Pfam" id="PF00328">
    <property type="entry name" value="His_Phos_2"/>
    <property type="match status" value="2"/>
</dbReference>
<gene>
    <name evidence="8" type="ORF">AFUS01_LOCUS25996</name>
</gene>
<dbReference type="PANTHER" id="PTHR11567:SF211">
    <property type="entry name" value="PROSTATIC ACID PHOSPHATASE"/>
    <property type="match status" value="1"/>
</dbReference>
<evidence type="ECO:0000256" key="1">
    <source>
        <dbReference type="ARBA" id="ARBA00000032"/>
    </source>
</evidence>
<keyword evidence="6" id="KW-0325">Glycoprotein</keyword>
<reference evidence="8" key="1">
    <citation type="submission" date="2021-06" db="EMBL/GenBank/DDBJ databases">
        <authorList>
            <person name="Hodson N. C."/>
            <person name="Mongue J. A."/>
            <person name="Jaron S. K."/>
        </authorList>
    </citation>
    <scope>NUCLEOTIDE SEQUENCE</scope>
</reference>
<dbReference type="AlphaFoldDB" id="A0A8J2PB32"/>
<dbReference type="InterPro" id="IPR033379">
    <property type="entry name" value="Acid_Pase_AS"/>
</dbReference>
<feature type="chain" id="PRO_5035159080" description="acid phosphatase" evidence="7">
    <location>
        <begin position="22"/>
        <end position="358"/>
    </location>
</feature>
<evidence type="ECO:0000313" key="9">
    <source>
        <dbReference type="Proteomes" id="UP000708208"/>
    </source>
</evidence>
<evidence type="ECO:0000256" key="7">
    <source>
        <dbReference type="SAM" id="SignalP"/>
    </source>
</evidence>
<dbReference type="InterPro" id="IPR050645">
    <property type="entry name" value="Histidine_acid_phosphatase"/>
</dbReference>
<dbReference type="EC" id="3.1.3.2" evidence="2"/>
<sequence>MQLFQLLALICFACVFKQANCQETKLPSLISVQVIVRHGDREPDTDFQNPAGELTNKGKKQMHDFGIFLRGKYGKFLNYVTSSKSVSILSSDKGRTIESGLLIGRGLSEDKFKKSELDKGNMYVPFPVRTIPAEIDDVIQTSRICPRFEKLVDDSFVIYVTDFVERNRRFFIKFAQATGHWIILNNTAYPHRIDPFVFYQEQAIYNATIGLPLDDMAQETVVNPDLVFKPGFEALKIDSLEKQRLYMGPLFRQLTNTFLAEDKKKLNIYSAHDRVMYTFMLTLGVWQDPKETPPYGAALSVELYETFSGETFLEWWYKNDTGIYLLEIPGCDKPCFFSQFISQFDQIMSGDNEIECQL</sequence>
<feature type="signal peptide" evidence="7">
    <location>
        <begin position="1"/>
        <end position="21"/>
    </location>
</feature>
<evidence type="ECO:0000256" key="4">
    <source>
        <dbReference type="ARBA" id="ARBA00022801"/>
    </source>
</evidence>
<evidence type="ECO:0000256" key="6">
    <source>
        <dbReference type="ARBA" id="ARBA00023180"/>
    </source>
</evidence>
<evidence type="ECO:0000256" key="5">
    <source>
        <dbReference type="ARBA" id="ARBA00023157"/>
    </source>
</evidence>
<organism evidence="8 9">
    <name type="scientific">Allacma fusca</name>
    <dbReference type="NCBI Taxonomy" id="39272"/>
    <lineage>
        <taxon>Eukaryota</taxon>
        <taxon>Metazoa</taxon>
        <taxon>Ecdysozoa</taxon>
        <taxon>Arthropoda</taxon>
        <taxon>Hexapoda</taxon>
        <taxon>Collembola</taxon>
        <taxon>Symphypleona</taxon>
        <taxon>Sminthuridae</taxon>
        <taxon>Allacma</taxon>
    </lineage>
</organism>
<dbReference type="CDD" id="cd07061">
    <property type="entry name" value="HP_HAP_like"/>
    <property type="match status" value="1"/>
</dbReference>
<dbReference type="InterPro" id="IPR000560">
    <property type="entry name" value="His_Pase_clade-2"/>
</dbReference>
<name>A0A8J2PB32_9HEXA</name>
<evidence type="ECO:0000256" key="2">
    <source>
        <dbReference type="ARBA" id="ARBA00012646"/>
    </source>
</evidence>
<dbReference type="GO" id="GO:0003993">
    <property type="term" value="F:acid phosphatase activity"/>
    <property type="evidence" value="ECO:0007669"/>
    <property type="project" value="UniProtKB-EC"/>
</dbReference>
<accession>A0A8J2PB32</accession>
<dbReference type="PROSITE" id="PS00616">
    <property type="entry name" value="HIS_ACID_PHOSPHAT_1"/>
    <property type="match status" value="1"/>
</dbReference>
<comment type="caution">
    <text evidence="8">The sequence shown here is derived from an EMBL/GenBank/DDBJ whole genome shotgun (WGS) entry which is preliminary data.</text>
</comment>
<dbReference type="Proteomes" id="UP000708208">
    <property type="component" value="Unassembled WGS sequence"/>
</dbReference>
<keyword evidence="4" id="KW-0378">Hydrolase</keyword>
<dbReference type="OrthoDB" id="6573863at2759"/>
<evidence type="ECO:0000313" key="8">
    <source>
        <dbReference type="EMBL" id="CAG7815308.1"/>
    </source>
</evidence>
<protein>
    <recommendedName>
        <fullName evidence="2">acid phosphatase</fullName>
        <ecNumber evidence="2">3.1.3.2</ecNumber>
    </recommendedName>
</protein>
<proteinExistence type="predicted"/>
<comment type="catalytic activity">
    <reaction evidence="1">
        <text>a phosphate monoester + H2O = an alcohol + phosphate</text>
        <dbReference type="Rhea" id="RHEA:15017"/>
        <dbReference type="ChEBI" id="CHEBI:15377"/>
        <dbReference type="ChEBI" id="CHEBI:30879"/>
        <dbReference type="ChEBI" id="CHEBI:43474"/>
        <dbReference type="ChEBI" id="CHEBI:67140"/>
        <dbReference type="EC" id="3.1.3.2"/>
    </reaction>
</comment>
<evidence type="ECO:0000256" key="3">
    <source>
        <dbReference type="ARBA" id="ARBA00022729"/>
    </source>
</evidence>
<dbReference type="PANTHER" id="PTHR11567">
    <property type="entry name" value="ACID PHOSPHATASE-RELATED"/>
    <property type="match status" value="1"/>
</dbReference>
<keyword evidence="3 7" id="KW-0732">Signal</keyword>
<keyword evidence="9" id="KW-1185">Reference proteome</keyword>
<dbReference type="EMBL" id="CAJVCH010341330">
    <property type="protein sequence ID" value="CAG7815308.1"/>
    <property type="molecule type" value="Genomic_DNA"/>
</dbReference>